<name>A0A368Q215_SETIT</name>
<feature type="compositionally biased region" description="Basic residues" evidence="1">
    <location>
        <begin position="12"/>
        <end position="22"/>
    </location>
</feature>
<evidence type="ECO:0000256" key="1">
    <source>
        <dbReference type="SAM" id="MobiDB-lite"/>
    </source>
</evidence>
<evidence type="ECO:0000313" key="2">
    <source>
        <dbReference type="EMBL" id="RCV11922.1"/>
    </source>
</evidence>
<reference evidence="2" key="1">
    <citation type="journal article" date="2012" name="Nat. Biotechnol.">
        <title>Reference genome sequence of the model plant Setaria.</title>
        <authorList>
            <person name="Bennetzen J.L."/>
            <person name="Schmutz J."/>
            <person name="Wang H."/>
            <person name="Percifield R."/>
            <person name="Hawkins J."/>
            <person name="Pontaroli A.C."/>
            <person name="Estep M."/>
            <person name="Feng L."/>
            <person name="Vaughn J.N."/>
            <person name="Grimwood J."/>
            <person name="Jenkins J."/>
            <person name="Barry K."/>
            <person name="Lindquist E."/>
            <person name="Hellsten U."/>
            <person name="Deshpande S."/>
            <person name="Wang X."/>
            <person name="Wu X."/>
            <person name="Mitros T."/>
            <person name="Triplett J."/>
            <person name="Yang X."/>
            <person name="Ye C.Y."/>
            <person name="Mauro-Herrera M."/>
            <person name="Wang L."/>
            <person name="Li P."/>
            <person name="Sharma M."/>
            <person name="Sharma R."/>
            <person name="Ronald P.C."/>
            <person name="Panaud O."/>
            <person name="Kellogg E.A."/>
            <person name="Brutnell T.P."/>
            <person name="Doust A.N."/>
            <person name="Tuskan G.A."/>
            <person name="Rokhsar D."/>
            <person name="Devos K.M."/>
        </authorList>
    </citation>
    <scope>NUCLEOTIDE SEQUENCE [LARGE SCALE GENOMIC DNA]</scope>
    <source>
        <strain evidence="2">Yugu1</strain>
    </source>
</reference>
<dbReference type="OrthoDB" id="684052at2759"/>
<reference evidence="2" key="2">
    <citation type="submission" date="2015-07" db="EMBL/GenBank/DDBJ databases">
        <authorList>
            <person name="Noorani M."/>
        </authorList>
    </citation>
    <scope>NUCLEOTIDE SEQUENCE</scope>
    <source>
        <strain evidence="2">Yugu1</strain>
    </source>
</reference>
<dbReference type="EMBL" id="CM003529">
    <property type="protein sequence ID" value="RCV11922.1"/>
    <property type="molecule type" value="Genomic_DNA"/>
</dbReference>
<organism evidence="2">
    <name type="scientific">Setaria italica</name>
    <name type="common">Foxtail millet</name>
    <name type="synonym">Panicum italicum</name>
    <dbReference type="NCBI Taxonomy" id="4555"/>
    <lineage>
        <taxon>Eukaryota</taxon>
        <taxon>Viridiplantae</taxon>
        <taxon>Streptophyta</taxon>
        <taxon>Embryophyta</taxon>
        <taxon>Tracheophyta</taxon>
        <taxon>Spermatophyta</taxon>
        <taxon>Magnoliopsida</taxon>
        <taxon>Liliopsida</taxon>
        <taxon>Poales</taxon>
        <taxon>Poaceae</taxon>
        <taxon>PACMAD clade</taxon>
        <taxon>Panicoideae</taxon>
        <taxon>Panicodae</taxon>
        <taxon>Paniceae</taxon>
        <taxon>Cenchrinae</taxon>
        <taxon>Setaria</taxon>
    </lineage>
</organism>
<feature type="region of interest" description="Disordered" evidence="1">
    <location>
        <begin position="1"/>
        <end position="25"/>
    </location>
</feature>
<gene>
    <name evidence="2" type="ORF">SETIT_2G225700v2</name>
</gene>
<protein>
    <submittedName>
        <fullName evidence="2">Uncharacterized protein</fullName>
    </submittedName>
</protein>
<accession>A0A368Q215</accession>
<proteinExistence type="predicted"/>
<sequence length="104" mass="11830">MATTTVAGSGGRRGRKGGRHGQTRVPLELRVRTGGGTTGRRREVESGVPIKHFNSYLLLICWRLWKQRNNLIFNGVPPSSHLFWVDCKEDALLWRHRLPVADNR</sequence>
<dbReference type="AlphaFoldDB" id="A0A368Q215"/>